<protein>
    <submittedName>
        <fullName evidence="1">Uncharacterized protein</fullName>
    </submittedName>
</protein>
<keyword evidence="2" id="KW-1185">Reference proteome</keyword>
<organism evidence="1 2">
    <name type="scientific">Mythimna loreyi</name>
    <dbReference type="NCBI Taxonomy" id="667449"/>
    <lineage>
        <taxon>Eukaryota</taxon>
        <taxon>Metazoa</taxon>
        <taxon>Ecdysozoa</taxon>
        <taxon>Arthropoda</taxon>
        <taxon>Hexapoda</taxon>
        <taxon>Insecta</taxon>
        <taxon>Pterygota</taxon>
        <taxon>Neoptera</taxon>
        <taxon>Endopterygota</taxon>
        <taxon>Lepidoptera</taxon>
        <taxon>Glossata</taxon>
        <taxon>Ditrysia</taxon>
        <taxon>Noctuoidea</taxon>
        <taxon>Noctuidae</taxon>
        <taxon>Noctuinae</taxon>
        <taxon>Hadenini</taxon>
        <taxon>Mythimna</taxon>
    </lineage>
</organism>
<accession>A0ACC2QNG9</accession>
<sequence length="154" mass="18151">MNEFYMNLETSLKDVPPSNILNFDETNLSDDPGSKKCIFKRGTKHHERVIKLPVEEPSPASIDTVIIPEADEDPYDADHTVTDFFRELRTVTTYWIKIRVTFYTSRGSFYHLCQSCCDRFLFCCDTYVYYNFVSYHRDCFRFIFVLFAVISCIL</sequence>
<proteinExistence type="predicted"/>
<evidence type="ECO:0000313" key="2">
    <source>
        <dbReference type="Proteomes" id="UP001231649"/>
    </source>
</evidence>
<dbReference type="EMBL" id="CM056795">
    <property type="protein sequence ID" value="KAJ8720589.1"/>
    <property type="molecule type" value="Genomic_DNA"/>
</dbReference>
<dbReference type="Proteomes" id="UP001231649">
    <property type="component" value="Chromosome 19"/>
</dbReference>
<comment type="caution">
    <text evidence="1">The sequence shown here is derived from an EMBL/GenBank/DDBJ whole genome shotgun (WGS) entry which is preliminary data.</text>
</comment>
<name>A0ACC2QNG9_9NEOP</name>
<evidence type="ECO:0000313" key="1">
    <source>
        <dbReference type="EMBL" id="KAJ8720589.1"/>
    </source>
</evidence>
<reference evidence="1" key="1">
    <citation type="submission" date="2023-03" db="EMBL/GenBank/DDBJ databases">
        <title>Chromosome-level genomes of two armyworms, Mythimna separata and Mythimna loreyi, provide insights into the biosynthesis and reception of sex pheromones.</title>
        <authorList>
            <person name="Zhao H."/>
        </authorList>
    </citation>
    <scope>NUCLEOTIDE SEQUENCE</scope>
    <source>
        <strain evidence="1">BeijingLab</strain>
    </source>
</reference>
<gene>
    <name evidence="1" type="ORF">PYW08_006054</name>
</gene>